<dbReference type="GO" id="GO:0003723">
    <property type="term" value="F:RNA binding"/>
    <property type="evidence" value="ECO:0007669"/>
    <property type="project" value="InterPro"/>
</dbReference>
<evidence type="ECO:0000256" key="1">
    <source>
        <dbReference type="ARBA" id="ARBA00022737"/>
    </source>
</evidence>
<organism evidence="3 4">
    <name type="scientific">Citrus sinensis</name>
    <name type="common">Sweet orange</name>
    <name type="synonym">Citrus aurantium var. sinensis</name>
    <dbReference type="NCBI Taxonomy" id="2711"/>
    <lineage>
        <taxon>Eukaryota</taxon>
        <taxon>Viridiplantae</taxon>
        <taxon>Streptophyta</taxon>
        <taxon>Embryophyta</taxon>
        <taxon>Tracheophyta</taxon>
        <taxon>Spermatophyta</taxon>
        <taxon>Magnoliopsida</taxon>
        <taxon>eudicotyledons</taxon>
        <taxon>Gunneridae</taxon>
        <taxon>Pentapetalae</taxon>
        <taxon>rosids</taxon>
        <taxon>malvids</taxon>
        <taxon>Sapindales</taxon>
        <taxon>Rutaceae</taxon>
        <taxon>Aurantioideae</taxon>
        <taxon>Citrus</taxon>
    </lineage>
</organism>
<accession>A0A067DK45</accession>
<protein>
    <recommendedName>
        <fullName evidence="5">Pentatricopeptide repeat-containing protein</fullName>
    </recommendedName>
</protein>
<dbReference type="InterPro" id="IPR046960">
    <property type="entry name" value="PPR_At4g14850-like_plant"/>
</dbReference>
<feature type="non-terminal residue" evidence="3">
    <location>
        <position position="109"/>
    </location>
</feature>
<dbReference type="PANTHER" id="PTHR47926:SF533">
    <property type="entry name" value="DYW DOMAIN-CONTAINING PROTEIN"/>
    <property type="match status" value="1"/>
</dbReference>
<dbReference type="AlphaFoldDB" id="A0A067DK45"/>
<reference evidence="3 4" key="1">
    <citation type="submission" date="2014-04" db="EMBL/GenBank/DDBJ databases">
        <authorList>
            <consortium name="International Citrus Genome Consortium"/>
            <person name="Gmitter F."/>
            <person name="Chen C."/>
            <person name="Farmerie W."/>
            <person name="Harkins T."/>
            <person name="Desany B."/>
            <person name="Mohiuddin M."/>
            <person name="Kodira C."/>
            <person name="Borodovsky M."/>
            <person name="Lomsadze A."/>
            <person name="Burns P."/>
            <person name="Jenkins J."/>
            <person name="Prochnik S."/>
            <person name="Shu S."/>
            <person name="Chapman J."/>
            <person name="Pitluck S."/>
            <person name="Schmutz J."/>
            <person name="Rokhsar D."/>
        </authorList>
    </citation>
    <scope>NUCLEOTIDE SEQUENCE</scope>
</reference>
<evidence type="ECO:0008006" key="5">
    <source>
        <dbReference type="Google" id="ProtNLM"/>
    </source>
</evidence>
<gene>
    <name evidence="3" type="ORF">CISIN_1g0381142mg</name>
</gene>
<dbReference type="InterPro" id="IPR011990">
    <property type="entry name" value="TPR-like_helical_dom_sf"/>
</dbReference>
<keyword evidence="4" id="KW-1185">Reference proteome</keyword>
<name>A0A067DK45_CITSI</name>
<evidence type="ECO:0000313" key="4">
    <source>
        <dbReference type="Proteomes" id="UP000027120"/>
    </source>
</evidence>
<evidence type="ECO:0000313" key="3">
    <source>
        <dbReference type="EMBL" id="KDO43354.1"/>
    </source>
</evidence>
<keyword evidence="1" id="KW-0677">Repeat</keyword>
<dbReference type="Proteomes" id="UP000027120">
    <property type="component" value="Unassembled WGS sequence"/>
</dbReference>
<sequence length="109" mass="12589">MIRNLKTQLRFTFYNSQPIQNLYNEALVAFDFLQNNTNFRIRPSTYACLISTCSSLRSLQLGRKVHDHILSSKSQPDVVLQNYILNMYGKCGSLEDARVVSDEMPQRNV</sequence>
<proteinExistence type="predicted"/>
<dbReference type="STRING" id="2711.A0A067DK45"/>
<dbReference type="PROSITE" id="PS51375">
    <property type="entry name" value="PPR"/>
    <property type="match status" value="1"/>
</dbReference>
<dbReference type="GO" id="GO:0009451">
    <property type="term" value="P:RNA modification"/>
    <property type="evidence" value="ECO:0007669"/>
    <property type="project" value="InterPro"/>
</dbReference>
<dbReference type="PANTHER" id="PTHR47926">
    <property type="entry name" value="PENTATRICOPEPTIDE REPEAT-CONTAINING PROTEIN"/>
    <property type="match status" value="1"/>
</dbReference>
<dbReference type="EMBL" id="KK785381">
    <property type="protein sequence ID" value="KDO43354.1"/>
    <property type="molecule type" value="Genomic_DNA"/>
</dbReference>
<dbReference type="InterPro" id="IPR002885">
    <property type="entry name" value="PPR_rpt"/>
</dbReference>
<feature type="repeat" description="PPR" evidence="2">
    <location>
        <begin position="77"/>
        <end position="109"/>
    </location>
</feature>
<dbReference type="Gene3D" id="1.25.40.10">
    <property type="entry name" value="Tetratricopeptide repeat domain"/>
    <property type="match status" value="1"/>
</dbReference>
<evidence type="ECO:0000256" key="2">
    <source>
        <dbReference type="PROSITE-ProRule" id="PRU00708"/>
    </source>
</evidence>